<dbReference type="Pfam" id="PF02515">
    <property type="entry name" value="CoA_transf_3"/>
    <property type="match status" value="1"/>
</dbReference>
<evidence type="ECO:0000256" key="1">
    <source>
        <dbReference type="ARBA" id="ARBA00008383"/>
    </source>
</evidence>
<feature type="domain" description="WW" evidence="3">
    <location>
        <begin position="59"/>
        <end position="93"/>
    </location>
</feature>
<keyword evidence="4" id="KW-0808">Transferase</keyword>
<dbReference type="GO" id="GO:0016740">
    <property type="term" value="F:transferase activity"/>
    <property type="evidence" value="ECO:0007669"/>
    <property type="project" value="UniProtKB-KW"/>
</dbReference>
<dbReference type="InterPro" id="IPR003673">
    <property type="entry name" value="CoA-Trfase_fam_III"/>
</dbReference>
<dbReference type="InterPro" id="IPR044855">
    <property type="entry name" value="CoA-Trfase_III_dom3_sf"/>
</dbReference>
<dbReference type="PANTHER" id="PTHR48228">
    <property type="entry name" value="SUCCINYL-COA--D-CITRAMALATE COA-TRANSFERASE"/>
    <property type="match status" value="1"/>
</dbReference>
<evidence type="ECO:0000259" key="3">
    <source>
        <dbReference type="PROSITE" id="PS50020"/>
    </source>
</evidence>
<dbReference type="SUPFAM" id="SSF89796">
    <property type="entry name" value="CoA-transferase family III (CaiB/BaiF)"/>
    <property type="match status" value="1"/>
</dbReference>
<dbReference type="EMBL" id="ML738773">
    <property type="protein sequence ID" value="KAE8156199.1"/>
    <property type="molecule type" value="Genomic_DNA"/>
</dbReference>
<dbReference type="OrthoDB" id="16747at2759"/>
<dbReference type="SUPFAM" id="SSF51045">
    <property type="entry name" value="WW domain"/>
    <property type="match status" value="1"/>
</dbReference>
<evidence type="ECO:0000313" key="4">
    <source>
        <dbReference type="EMBL" id="KAE8156199.1"/>
    </source>
</evidence>
<sequence length="657" mass="71328">MEFITKIAEKFLDKDKPSGNQEGYSNQGGYGGGDQGGYGGQQPGGYGGGYPQQQQHSGPQVPPPWVARWDGESQRWYYVNEQTGERTWNHPGQGDGYGQPQPSYGGGAPYGGEQSYGQQPSYGYGESRQGDYNQQQQEPKKDHSGAKIAGAAVLGLAGGALGGYAVHEAYESVEDHKEEWKQDIQDFPEDAAEWTGEKVGEVEAGWDRTEDRVEQGWDNAVENVENFPENAAEWTGEKVGAVEQFGDDMHDAYERGEDEGRVHLLFSFSLRRTCQMSATPPLAGIRVVELAGLAPGPFAGLLLADYGASVLRIDRPNAVSSDQLTRRKSSITLDLRSAASHSVLLSVLAQADVLIDPYRPGVLERLGLSPSEVLLKHNPRLIVARMTGFRRDGKYKDMAGHDINYIAVSGVLSMLGRAGEPPYAPGNIIGDFAGGGAMCFMGILLALMSRTRTGGGQVVEANMVDGSAYLAAMPRLNRQTPLWSGPRGENMLDGGSPFYDTYETKDKGKYFAVGALEPQFYAALLKGLGFGSEELPSRDNRENWSVLRAAFAKRFKEKTRAEWESIFDGTDACATPVLEQDELEQGGFEQRPAVHLVDTPALPIATNDGGWTGGGLTPGEGGQETLEAWLGWKEGREYDVRSDGALMKTEKEGKAKL</sequence>
<feature type="region of interest" description="Disordered" evidence="2">
    <location>
        <begin position="10"/>
        <end position="146"/>
    </location>
</feature>
<gene>
    <name evidence="4" type="ORF">BDV40DRAFT_293721</name>
</gene>
<dbReference type="Pfam" id="PF00397">
    <property type="entry name" value="WW"/>
    <property type="match status" value="1"/>
</dbReference>
<dbReference type="Gene3D" id="3.30.1540.10">
    <property type="entry name" value="formyl-coa transferase, domain 3"/>
    <property type="match status" value="1"/>
</dbReference>
<dbReference type="InterPro" id="IPR036020">
    <property type="entry name" value="WW_dom_sf"/>
</dbReference>
<accession>A0A5N6UC96</accession>
<dbReference type="Gene3D" id="3.40.50.10540">
    <property type="entry name" value="Crotonobetainyl-coa:carnitine coa-transferase, domain 1"/>
    <property type="match status" value="1"/>
</dbReference>
<proteinExistence type="inferred from homology"/>
<evidence type="ECO:0000313" key="5">
    <source>
        <dbReference type="Proteomes" id="UP000326950"/>
    </source>
</evidence>
<dbReference type="SMART" id="SM00456">
    <property type="entry name" value="WW"/>
    <property type="match status" value="1"/>
</dbReference>
<dbReference type="PROSITE" id="PS50020">
    <property type="entry name" value="WW_DOMAIN_2"/>
    <property type="match status" value="1"/>
</dbReference>
<evidence type="ECO:0000256" key="2">
    <source>
        <dbReference type="SAM" id="MobiDB-lite"/>
    </source>
</evidence>
<dbReference type="Gene3D" id="2.20.70.10">
    <property type="match status" value="1"/>
</dbReference>
<reference evidence="4 5" key="1">
    <citation type="submission" date="2019-04" db="EMBL/GenBank/DDBJ databases">
        <title>Friends and foes A comparative genomics study of 23 Aspergillus species from section Flavi.</title>
        <authorList>
            <consortium name="DOE Joint Genome Institute"/>
            <person name="Kjaerbolling I."/>
            <person name="Vesth T."/>
            <person name="Frisvad J.C."/>
            <person name="Nybo J.L."/>
            <person name="Theobald S."/>
            <person name="Kildgaard S."/>
            <person name="Isbrandt T."/>
            <person name="Kuo A."/>
            <person name="Sato A."/>
            <person name="Lyhne E.K."/>
            <person name="Kogle M.E."/>
            <person name="Wiebenga A."/>
            <person name="Kun R.S."/>
            <person name="Lubbers R.J."/>
            <person name="Makela M.R."/>
            <person name="Barry K."/>
            <person name="Chovatia M."/>
            <person name="Clum A."/>
            <person name="Daum C."/>
            <person name="Haridas S."/>
            <person name="He G."/>
            <person name="LaButti K."/>
            <person name="Lipzen A."/>
            <person name="Mondo S."/>
            <person name="Riley R."/>
            <person name="Salamov A."/>
            <person name="Simmons B.A."/>
            <person name="Magnuson J.K."/>
            <person name="Henrissat B."/>
            <person name="Mortensen U.H."/>
            <person name="Larsen T.O."/>
            <person name="Devries R.P."/>
            <person name="Grigoriev I.V."/>
            <person name="Machida M."/>
            <person name="Baker S.E."/>
            <person name="Andersen M.R."/>
        </authorList>
    </citation>
    <scope>NUCLEOTIDE SEQUENCE [LARGE SCALE GENOMIC DNA]</scope>
    <source>
        <strain evidence="4 5">CBS 117626</strain>
    </source>
</reference>
<dbReference type="InterPro" id="IPR023606">
    <property type="entry name" value="CoA-Trfase_III_dom_1_sf"/>
</dbReference>
<dbReference type="CDD" id="cd00201">
    <property type="entry name" value="WW"/>
    <property type="match status" value="1"/>
</dbReference>
<dbReference type="AlphaFoldDB" id="A0A5N6UC96"/>
<dbReference type="Proteomes" id="UP000326950">
    <property type="component" value="Unassembled WGS sequence"/>
</dbReference>
<keyword evidence="5" id="KW-1185">Reference proteome</keyword>
<dbReference type="InterPro" id="IPR001202">
    <property type="entry name" value="WW_dom"/>
</dbReference>
<feature type="compositionally biased region" description="Gly residues" evidence="2">
    <location>
        <begin position="26"/>
        <end position="50"/>
    </location>
</feature>
<name>A0A5N6UC96_ASPTM</name>
<comment type="similarity">
    <text evidence="1">Belongs to the CoA-transferase III family.</text>
</comment>
<dbReference type="InterPro" id="IPR050509">
    <property type="entry name" value="CoA-transferase_III"/>
</dbReference>
<organism evidence="4 5">
    <name type="scientific">Aspergillus tamarii</name>
    <dbReference type="NCBI Taxonomy" id="41984"/>
    <lineage>
        <taxon>Eukaryota</taxon>
        <taxon>Fungi</taxon>
        <taxon>Dikarya</taxon>
        <taxon>Ascomycota</taxon>
        <taxon>Pezizomycotina</taxon>
        <taxon>Eurotiomycetes</taxon>
        <taxon>Eurotiomycetidae</taxon>
        <taxon>Eurotiales</taxon>
        <taxon>Aspergillaceae</taxon>
        <taxon>Aspergillus</taxon>
        <taxon>Aspergillus subgen. Circumdati</taxon>
    </lineage>
</organism>
<dbReference type="PANTHER" id="PTHR48228:SF5">
    <property type="entry name" value="ALPHA-METHYLACYL-COA RACEMASE"/>
    <property type="match status" value="1"/>
</dbReference>
<protein>
    <submittedName>
        <fullName evidence="4">CoA-transferase family III domain-containing protein</fullName>
    </submittedName>
</protein>